<dbReference type="PANTHER" id="PTHR35399">
    <property type="entry name" value="SLR8030 PROTEIN"/>
    <property type="match status" value="1"/>
</dbReference>
<accession>A0A844ZV35</accession>
<dbReference type="PANTHER" id="PTHR35399:SF4">
    <property type="entry name" value="MEMBRANE PROTEIN"/>
    <property type="match status" value="1"/>
</dbReference>
<dbReference type="Pfam" id="PF05787">
    <property type="entry name" value="PhoX"/>
    <property type="match status" value="2"/>
</dbReference>
<dbReference type="PROSITE" id="PS51318">
    <property type="entry name" value="TAT"/>
    <property type="match status" value="1"/>
</dbReference>
<name>A0A844ZV35_9SPHN</name>
<dbReference type="EMBL" id="WTYX01000002">
    <property type="protein sequence ID" value="MXO91873.1"/>
    <property type="molecule type" value="Genomic_DNA"/>
</dbReference>
<evidence type="ECO:0000313" key="1">
    <source>
        <dbReference type="EMBL" id="MXO91873.1"/>
    </source>
</evidence>
<organism evidence="1 2">
    <name type="scientific">Pontixanthobacter aquaemixtae</name>
    <dbReference type="NCBI Taxonomy" id="1958940"/>
    <lineage>
        <taxon>Bacteria</taxon>
        <taxon>Pseudomonadati</taxon>
        <taxon>Pseudomonadota</taxon>
        <taxon>Alphaproteobacteria</taxon>
        <taxon>Sphingomonadales</taxon>
        <taxon>Erythrobacteraceae</taxon>
        <taxon>Pontixanthobacter</taxon>
    </lineage>
</organism>
<gene>
    <name evidence="1" type="ORF">GRI41_13645</name>
</gene>
<sequence>MEKANPVTASGTISQNRRQFLGATGTAFAALVASGCSTGGSRIATAAASPANFTGYGDLVPDPAGMLDLPKGFSYKVISKLGNPMSDGLTVPDAADGMGCFDLGNGKIALVRNHELMPRPEYLQDIPEGFDRIEGKAVMPGGTTTIVLDAETLEIEQEYYSLAGTVRNCSGGITPWGTWLTCEEAVFSASDKNDHDHGWVFEVPADAGKLVNPAPLKAMGRFNHEAACVDPVTGIVYQTEDRGDSMLYRFIPNVPGKLAEGGKLQALALVDGTTDSRNHEGVTMQVGDMHEVRWIDLDDVESPDDDLRTRAAAQGGVKFARGEGIHWGEGELYFACTSGGAAKVGQIFKLVPGRGKRSDGLQLFFESTDPDQFNYGDNVCVQSNGHLIVCEDQYTDVVTNHLRGITPEGVAYPLALLRIQTEPAGACFSPDGKTMFVNAYSPTATLAITGPWFG</sequence>
<reference evidence="1 2" key="1">
    <citation type="submission" date="2019-12" db="EMBL/GenBank/DDBJ databases">
        <title>Genomic-based taxomic classification of the family Erythrobacteraceae.</title>
        <authorList>
            <person name="Xu L."/>
        </authorList>
    </citation>
    <scope>NUCLEOTIDE SEQUENCE [LARGE SCALE GENOMIC DNA]</scope>
    <source>
        <strain evidence="1 2">KCTC 52763</strain>
    </source>
</reference>
<dbReference type="InterPro" id="IPR006311">
    <property type="entry name" value="TAT_signal"/>
</dbReference>
<evidence type="ECO:0000313" key="2">
    <source>
        <dbReference type="Proteomes" id="UP000442714"/>
    </source>
</evidence>
<dbReference type="SUPFAM" id="SSF63829">
    <property type="entry name" value="Calcium-dependent phosphotriesterase"/>
    <property type="match status" value="1"/>
</dbReference>
<comment type="caution">
    <text evidence="1">The sequence shown here is derived from an EMBL/GenBank/DDBJ whole genome shotgun (WGS) entry which is preliminary data.</text>
</comment>
<keyword evidence="2" id="KW-1185">Reference proteome</keyword>
<protein>
    <submittedName>
        <fullName evidence="1">DUF839 domain-containing protein</fullName>
    </submittedName>
</protein>
<proteinExistence type="predicted"/>
<dbReference type="InterPro" id="IPR008557">
    <property type="entry name" value="PhoX"/>
</dbReference>
<dbReference type="OrthoDB" id="9801383at2"/>
<dbReference type="Proteomes" id="UP000442714">
    <property type="component" value="Unassembled WGS sequence"/>
</dbReference>
<dbReference type="RefSeq" id="WP_160605688.1">
    <property type="nucleotide sequence ID" value="NZ_WTYX01000002.1"/>
</dbReference>
<dbReference type="AlphaFoldDB" id="A0A844ZV35"/>